<dbReference type="EMBL" id="BGPR01007413">
    <property type="protein sequence ID" value="GBN26654.1"/>
    <property type="molecule type" value="Genomic_DNA"/>
</dbReference>
<sequence>MAVEWTILALGNETLGEINEKKHVTTVRKNYRISICIYDTGQQQVTSYPAEFFNSLELSRVPSNKLRLKVGVLVLLIRDLDEPRLRNGTWLQSTYLGQNVVQATVMTGLARVESVLSLRIQIIAKDLPSHF</sequence>
<dbReference type="Proteomes" id="UP000499080">
    <property type="component" value="Unassembled WGS sequence"/>
</dbReference>
<comment type="caution">
    <text evidence="2">The sequence shown here is derived from an EMBL/GenBank/DDBJ whole genome shotgun (WGS) entry which is preliminary data.</text>
</comment>
<feature type="domain" description="DNA helicase Pif1-like 2B" evidence="1">
    <location>
        <begin position="51"/>
        <end position="94"/>
    </location>
</feature>
<name>A0A4Y2MJN6_ARAVE</name>
<accession>A0A4Y2MJN6</accession>
<evidence type="ECO:0000313" key="2">
    <source>
        <dbReference type="EMBL" id="GBN26654.1"/>
    </source>
</evidence>
<dbReference type="OrthoDB" id="6428367at2759"/>
<protein>
    <recommendedName>
        <fullName evidence="1">DNA helicase Pif1-like 2B domain-containing protein</fullName>
    </recommendedName>
</protein>
<dbReference type="InterPro" id="IPR049163">
    <property type="entry name" value="Pif1-like_2B_dom"/>
</dbReference>
<proteinExistence type="predicted"/>
<dbReference type="Pfam" id="PF21530">
    <property type="entry name" value="Pif1_2B_dom"/>
    <property type="match status" value="1"/>
</dbReference>
<evidence type="ECO:0000313" key="3">
    <source>
        <dbReference type="Proteomes" id="UP000499080"/>
    </source>
</evidence>
<organism evidence="2 3">
    <name type="scientific">Araneus ventricosus</name>
    <name type="common">Orbweaver spider</name>
    <name type="synonym">Epeira ventricosa</name>
    <dbReference type="NCBI Taxonomy" id="182803"/>
    <lineage>
        <taxon>Eukaryota</taxon>
        <taxon>Metazoa</taxon>
        <taxon>Ecdysozoa</taxon>
        <taxon>Arthropoda</taxon>
        <taxon>Chelicerata</taxon>
        <taxon>Arachnida</taxon>
        <taxon>Araneae</taxon>
        <taxon>Araneomorphae</taxon>
        <taxon>Entelegynae</taxon>
        <taxon>Araneoidea</taxon>
        <taxon>Araneidae</taxon>
        <taxon>Araneus</taxon>
    </lineage>
</organism>
<dbReference type="PANTHER" id="PTHR10492">
    <property type="match status" value="1"/>
</dbReference>
<reference evidence="2 3" key="1">
    <citation type="journal article" date="2019" name="Sci. Rep.">
        <title>Orb-weaving spider Araneus ventricosus genome elucidates the spidroin gene catalogue.</title>
        <authorList>
            <person name="Kono N."/>
            <person name="Nakamura H."/>
            <person name="Ohtoshi R."/>
            <person name="Moran D.A.P."/>
            <person name="Shinohara A."/>
            <person name="Yoshida Y."/>
            <person name="Fujiwara M."/>
            <person name="Mori M."/>
            <person name="Tomita M."/>
            <person name="Arakawa K."/>
        </authorList>
    </citation>
    <scope>NUCLEOTIDE SEQUENCE [LARGE SCALE GENOMIC DNA]</scope>
</reference>
<keyword evidence="3" id="KW-1185">Reference proteome</keyword>
<gene>
    <name evidence="2" type="ORF">AVEN_61421_1</name>
</gene>
<dbReference type="PANTHER" id="PTHR10492:SF95">
    <property type="entry name" value="HELITRON HELICASE-LIKE DOMAIN-CONTAINING PROTEIN"/>
    <property type="match status" value="1"/>
</dbReference>
<evidence type="ECO:0000259" key="1">
    <source>
        <dbReference type="Pfam" id="PF21530"/>
    </source>
</evidence>
<dbReference type="AlphaFoldDB" id="A0A4Y2MJN6"/>